<dbReference type="OrthoDB" id="3182218at2"/>
<organism evidence="1 2">
    <name type="scientific">[Collinsella] massiliensis</name>
    <dbReference type="NCBI Taxonomy" id="1232426"/>
    <lineage>
        <taxon>Bacteria</taxon>
        <taxon>Bacillati</taxon>
        <taxon>Actinomycetota</taxon>
        <taxon>Coriobacteriia</taxon>
        <taxon>Coriobacteriales</taxon>
        <taxon>Coriobacteriaceae</taxon>
        <taxon>Enorma</taxon>
    </lineage>
</organism>
<evidence type="ECO:0000313" key="1">
    <source>
        <dbReference type="EMBL" id="OUN87984.1"/>
    </source>
</evidence>
<dbReference type="AlphaFoldDB" id="A0A1Y3XR07"/>
<reference evidence="2" key="1">
    <citation type="submission" date="2017-04" db="EMBL/GenBank/DDBJ databases">
        <title>Function of individual gut microbiota members based on whole genome sequencing of pure cultures obtained from chicken caecum.</title>
        <authorList>
            <person name="Medvecky M."/>
            <person name="Cejkova D."/>
            <person name="Polansky O."/>
            <person name="Karasova D."/>
            <person name="Kubasova T."/>
            <person name="Cizek A."/>
            <person name="Rychlik I."/>
        </authorList>
    </citation>
    <scope>NUCLEOTIDE SEQUENCE [LARGE SCALE GENOMIC DNA]</scope>
    <source>
        <strain evidence="2">An5</strain>
    </source>
</reference>
<proteinExistence type="predicted"/>
<accession>A0A1Y3XR07</accession>
<dbReference type="Proteomes" id="UP000195781">
    <property type="component" value="Unassembled WGS sequence"/>
</dbReference>
<name>A0A1Y3XR07_9ACTN</name>
<dbReference type="EMBL" id="NFIE01000014">
    <property type="protein sequence ID" value="OUN87984.1"/>
    <property type="molecule type" value="Genomic_DNA"/>
</dbReference>
<keyword evidence="2" id="KW-1185">Reference proteome</keyword>
<comment type="caution">
    <text evidence="1">The sequence shown here is derived from an EMBL/GenBank/DDBJ whole genome shotgun (WGS) entry which is preliminary data.</text>
</comment>
<dbReference type="Pfam" id="PF11687">
    <property type="entry name" value="DUF3284"/>
    <property type="match status" value="1"/>
</dbReference>
<evidence type="ECO:0008006" key="3">
    <source>
        <dbReference type="Google" id="ProtNLM"/>
    </source>
</evidence>
<evidence type="ECO:0000313" key="2">
    <source>
        <dbReference type="Proteomes" id="UP000195781"/>
    </source>
</evidence>
<gene>
    <name evidence="1" type="ORF">B5G02_06875</name>
</gene>
<protein>
    <recommendedName>
        <fullName evidence="3">DUF3284 domain-containing protein</fullName>
    </recommendedName>
</protein>
<sequence length="167" mass="19030">MEFTKELDITPEEFFDQIEKSVQGDIEDATGKVISRAKLNGFKYKKRSRGGGKSSGTAIDVKIKQYRYPEVYEVRFKYSTGSNDITYRATPDGAGGMVLEYTEQYAFAQPVKGLFARLQAKRYEHRVRRTAEETVKSIVKLAKDYRRARAANPALDRLEDEPDTPAM</sequence>
<dbReference type="RefSeq" id="WP_094335698.1">
    <property type="nucleotide sequence ID" value="NZ_NFIE01000014.1"/>
</dbReference>
<dbReference type="InterPro" id="IPR021701">
    <property type="entry name" value="DUF3284"/>
</dbReference>